<evidence type="ECO:0000313" key="4">
    <source>
        <dbReference type="Proteomes" id="UP000316225"/>
    </source>
</evidence>
<comment type="caution">
    <text evidence="3">The sequence shown here is derived from an EMBL/GenBank/DDBJ whole genome shotgun (WGS) entry which is preliminary data.</text>
</comment>
<dbReference type="RefSeq" id="WP_145399419.1">
    <property type="nucleotide sequence ID" value="NZ_VLKU01000012.1"/>
</dbReference>
<dbReference type="Proteomes" id="UP000316225">
    <property type="component" value="Unassembled WGS sequence"/>
</dbReference>
<feature type="transmembrane region" description="Helical" evidence="1">
    <location>
        <begin position="122"/>
        <end position="140"/>
    </location>
</feature>
<sequence length="141" mass="14752">MIANWTFWALLSAVFAALTAIFGKVGVAGVGSDFATFIRTVVILGAIALILSLTNGWQSFGSVSTRSWVFLVLSGLATGASWLCYYRALQIGDAARVAPIDKMSVVLVALFGVAFLGERLSAVNWAGVGLIALGAILVALR</sequence>
<dbReference type="InterPro" id="IPR037185">
    <property type="entry name" value="EmrE-like"/>
</dbReference>
<keyword evidence="1" id="KW-1133">Transmembrane helix</keyword>
<feature type="domain" description="EamA" evidence="2">
    <location>
        <begin position="5"/>
        <end position="139"/>
    </location>
</feature>
<dbReference type="EMBL" id="VLKU01000012">
    <property type="protein sequence ID" value="TWI29862.1"/>
    <property type="molecule type" value="Genomic_DNA"/>
</dbReference>
<dbReference type="GO" id="GO:0016020">
    <property type="term" value="C:membrane"/>
    <property type="evidence" value="ECO:0007669"/>
    <property type="project" value="InterPro"/>
</dbReference>
<feature type="transmembrane region" description="Helical" evidence="1">
    <location>
        <begin position="34"/>
        <end position="53"/>
    </location>
</feature>
<evidence type="ECO:0000256" key="1">
    <source>
        <dbReference type="SAM" id="Phobius"/>
    </source>
</evidence>
<keyword evidence="1" id="KW-0812">Transmembrane</keyword>
<organism evidence="3 4">
    <name type="scientific">Paracoccus sulfuroxidans</name>
    <dbReference type="NCBI Taxonomy" id="384678"/>
    <lineage>
        <taxon>Bacteria</taxon>
        <taxon>Pseudomonadati</taxon>
        <taxon>Pseudomonadota</taxon>
        <taxon>Alphaproteobacteria</taxon>
        <taxon>Rhodobacterales</taxon>
        <taxon>Paracoccaceae</taxon>
        <taxon>Paracoccus</taxon>
    </lineage>
</organism>
<name>A0A562NCE8_9RHOB</name>
<evidence type="ECO:0000259" key="2">
    <source>
        <dbReference type="Pfam" id="PF00892"/>
    </source>
</evidence>
<gene>
    <name evidence="3" type="ORF">IQ24_03333</name>
</gene>
<accession>A0A562NCE8</accession>
<dbReference type="SUPFAM" id="SSF103481">
    <property type="entry name" value="Multidrug resistance efflux transporter EmrE"/>
    <property type="match status" value="1"/>
</dbReference>
<dbReference type="InterPro" id="IPR000620">
    <property type="entry name" value="EamA_dom"/>
</dbReference>
<evidence type="ECO:0000313" key="3">
    <source>
        <dbReference type="EMBL" id="TWI29862.1"/>
    </source>
</evidence>
<dbReference type="AlphaFoldDB" id="A0A562NCE8"/>
<feature type="transmembrane region" description="Helical" evidence="1">
    <location>
        <begin position="6"/>
        <end position="27"/>
    </location>
</feature>
<dbReference type="FunFam" id="1.10.3730.20:FF:000009">
    <property type="entry name" value="EamA family transporter"/>
    <property type="match status" value="1"/>
</dbReference>
<keyword evidence="4" id="KW-1185">Reference proteome</keyword>
<reference evidence="3 4" key="1">
    <citation type="journal article" date="2015" name="Stand. Genomic Sci.">
        <title>Genomic Encyclopedia of Bacterial and Archaeal Type Strains, Phase III: the genomes of soil and plant-associated and newly described type strains.</title>
        <authorList>
            <person name="Whitman W.B."/>
            <person name="Woyke T."/>
            <person name="Klenk H.P."/>
            <person name="Zhou Y."/>
            <person name="Lilburn T.G."/>
            <person name="Beck B.J."/>
            <person name="De Vos P."/>
            <person name="Vandamme P."/>
            <person name="Eisen J.A."/>
            <person name="Garrity G."/>
            <person name="Hugenholtz P."/>
            <person name="Kyrpides N.C."/>
        </authorList>
    </citation>
    <scope>NUCLEOTIDE SEQUENCE [LARGE SCALE GENOMIC DNA]</scope>
    <source>
        <strain evidence="3 4">CGMCC 1.5364</strain>
    </source>
</reference>
<dbReference type="PANTHER" id="PTHR22911:SF137">
    <property type="entry name" value="SOLUTE CARRIER FAMILY 35 MEMBER G2-RELATED"/>
    <property type="match status" value="1"/>
</dbReference>
<keyword evidence="1" id="KW-0472">Membrane</keyword>
<dbReference type="Pfam" id="PF00892">
    <property type="entry name" value="EamA"/>
    <property type="match status" value="1"/>
</dbReference>
<dbReference type="Gene3D" id="1.10.3730.20">
    <property type="match status" value="1"/>
</dbReference>
<proteinExistence type="predicted"/>
<feature type="transmembrane region" description="Helical" evidence="1">
    <location>
        <begin position="65"/>
        <end position="85"/>
    </location>
</feature>
<protein>
    <submittedName>
        <fullName evidence="3">Transporter family protein</fullName>
    </submittedName>
</protein>
<dbReference type="PANTHER" id="PTHR22911">
    <property type="entry name" value="ACYL-MALONYL CONDENSING ENZYME-RELATED"/>
    <property type="match status" value="1"/>
</dbReference>
<dbReference type="OrthoDB" id="9806718at2"/>